<proteinExistence type="predicted"/>
<evidence type="ECO:0000256" key="8">
    <source>
        <dbReference type="SAM" id="MobiDB-lite"/>
    </source>
</evidence>
<comment type="subcellular location">
    <subcellularLocation>
        <location evidence="1">Nucleus</location>
    </subcellularLocation>
</comment>
<keyword evidence="9" id="KW-0472">Membrane</keyword>
<dbReference type="PANTHER" id="PTHR23054:SF53">
    <property type="entry name" value="OS06G0704100 PROTEIN"/>
    <property type="match status" value="1"/>
</dbReference>
<keyword evidence="12" id="KW-1185">Reference proteome</keyword>
<comment type="caution">
    <text evidence="11">The sequence shown here is derived from an EMBL/GenBank/DDBJ whole genome shotgun (WGS) entry which is preliminary data.</text>
</comment>
<evidence type="ECO:0000256" key="7">
    <source>
        <dbReference type="SAM" id="Coils"/>
    </source>
</evidence>
<keyword evidence="4" id="KW-0862">Zinc</keyword>
<feature type="region of interest" description="Disordered" evidence="8">
    <location>
        <begin position="89"/>
        <end position="128"/>
    </location>
</feature>
<dbReference type="PROSITE" id="PS00028">
    <property type="entry name" value="ZINC_FINGER_C2H2_1"/>
    <property type="match status" value="1"/>
</dbReference>
<evidence type="ECO:0000256" key="3">
    <source>
        <dbReference type="ARBA" id="ARBA00022771"/>
    </source>
</evidence>
<feature type="region of interest" description="Disordered" evidence="8">
    <location>
        <begin position="831"/>
        <end position="850"/>
    </location>
</feature>
<evidence type="ECO:0000256" key="9">
    <source>
        <dbReference type="SAM" id="Phobius"/>
    </source>
</evidence>
<reference evidence="11 12" key="1">
    <citation type="journal article" date="2024" name="G3 (Bethesda)">
        <title>Genome assembly of Hibiscus sabdariffa L. provides insights into metabolisms of medicinal natural products.</title>
        <authorList>
            <person name="Kim T."/>
        </authorList>
    </citation>
    <scope>NUCLEOTIDE SEQUENCE [LARGE SCALE GENOMIC DNA]</scope>
    <source>
        <strain evidence="11">TK-2024</strain>
        <tissue evidence="11">Old leaves</tissue>
    </source>
</reference>
<protein>
    <recommendedName>
        <fullName evidence="10">C2H2-type domain-containing protein</fullName>
    </recommendedName>
</protein>
<dbReference type="InterPro" id="IPR013087">
    <property type="entry name" value="Znf_C2H2_type"/>
</dbReference>
<evidence type="ECO:0000259" key="10">
    <source>
        <dbReference type="PROSITE" id="PS00028"/>
    </source>
</evidence>
<dbReference type="EMBL" id="JBBPBN010000057">
    <property type="protein sequence ID" value="KAK8988539.1"/>
    <property type="molecule type" value="Genomic_DNA"/>
</dbReference>
<dbReference type="Pfam" id="PF05699">
    <property type="entry name" value="Dimer_Tnp_hAT"/>
    <property type="match status" value="1"/>
</dbReference>
<feature type="compositionally biased region" description="Polar residues" evidence="8">
    <location>
        <begin position="722"/>
        <end position="746"/>
    </location>
</feature>
<dbReference type="InterPro" id="IPR008906">
    <property type="entry name" value="HATC_C_dom"/>
</dbReference>
<dbReference type="InterPro" id="IPR012337">
    <property type="entry name" value="RNaseH-like_sf"/>
</dbReference>
<feature type="compositionally biased region" description="Acidic residues" evidence="8">
    <location>
        <begin position="114"/>
        <end position="128"/>
    </location>
</feature>
<evidence type="ECO:0000256" key="1">
    <source>
        <dbReference type="ARBA" id="ARBA00004123"/>
    </source>
</evidence>
<evidence type="ECO:0000256" key="2">
    <source>
        <dbReference type="ARBA" id="ARBA00022723"/>
    </source>
</evidence>
<feature type="region of interest" description="Disordered" evidence="8">
    <location>
        <begin position="713"/>
        <end position="761"/>
    </location>
</feature>
<organism evidence="11 12">
    <name type="scientific">Hibiscus sabdariffa</name>
    <name type="common">roselle</name>
    <dbReference type="NCBI Taxonomy" id="183260"/>
    <lineage>
        <taxon>Eukaryota</taxon>
        <taxon>Viridiplantae</taxon>
        <taxon>Streptophyta</taxon>
        <taxon>Embryophyta</taxon>
        <taxon>Tracheophyta</taxon>
        <taxon>Spermatophyta</taxon>
        <taxon>Magnoliopsida</taxon>
        <taxon>eudicotyledons</taxon>
        <taxon>Gunneridae</taxon>
        <taxon>Pentapetalae</taxon>
        <taxon>rosids</taxon>
        <taxon>malvids</taxon>
        <taxon>Malvales</taxon>
        <taxon>Malvaceae</taxon>
        <taxon>Malvoideae</taxon>
        <taxon>Hibiscus</taxon>
    </lineage>
</organism>
<keyword evidence="2" id="KW-0479">Metal-binding</keyword>
<dbReference type="Pfam" id="PF04937">
    <property type="entry name" value="DUF659"/>
    <property type="match status" value="1"/>
</dbReference>
<keyword evidence="7" id="KW-0175">Coiled coil</keyword>
<keyword evidence="9" id="KW-1133">Transmembrane helix</keyword>
<feature type="domain" description="C2H2-type" evidence="10">
    <location>
        <begin position="26"/>
        <end position="47"/>
    </location>
</feature>
<evidence type="ECO:0000313" key="12">
    <source>
        <dbReference type="Proteomes" id="UP001396334"/>
    </source>
</evidence>
<dbReference type="SUPFAM" id="SSF53098">
    <property type="entry name" value="Ribonuclease H-like"/>
    <property type="match status" value="1"/>
</dbReference>
<keyword evidence="9" id="KW-0812">Transmembrane</keyword>
<dbReference type="InterPro" id="IPR003656">
    <property type="entry name" value="Znf_BED"/>
</dbReference>
<evidence type="ECO:0000313" key="11">
    <source>
        <dbReference type="EMBL" id="KAK8988539.1"/>
    </source>
</evidence>
<dbReference type="InterPro" id="IPR006869">
    <property type="entry name" value="DUF547"/>
</dbReference>
<evidence type="ECO:0000256" key="5">
    <source>
        <dbReference type="ARBA" id="ARBA00023125"/>
    </source>
</evidence>
<dbReference type="Proteomes" id="UP001396334">
    <property type="component" value="Unassembled WGS sequence"/>
</dbReference>
<dbReference type="Pfam" id="PF02892">
    <property type="entry name" value="zf-BED"/>
    <property type="match status" value="1"/>
</dbReference>
<name>A0ABR2PJD5_9ROSI</name>
<feature type="compositionally biased region" description="Low complexity" evidence="8">
    <location>
        <begin position="747"/>
        <end position="757"/>
    </location>
</feature>
<dbReference type="InterPro" id="IPR007021">
    <property type="entry name" value="DUF659"/>
</dbReference>
<evidence type="ECO:0000256" key="4">
    <source>
        <dbReference type="ARBA" id="ARBA00022833"/>
    </source>
</evidence>
<dbReference type="InterPro" id="IPR025757">
    <property type="entry name" value="MIP1_Leuzipper"/>
</dbReference>
<feature type="transmembrane region" description="Helical" evidence="9">
    <location>
        <begin position="1156"/>
        <end position="1173"/>
    </location>
</feature>
<gene>
    <name evidence="11" type="ORF">V6N11_029925</name>
</gene>
<feature type="region of interest" description="Disordered" evidence="8">
    <location>
        <begin position="545"/>
        <end position="564"/>
    </location>
</feature>
<keyword evidence="6" id="KW-0539">Nucleus</keyword>
<sequence>MASSEGSINVHDHGRVVDRKKKRVQCNYCGKEMSGFSRLKYHLGGVHGLVTVCEKVPEDVKNLFGDMLHERQGRLDSEVHDLFRQHLSRKRNGCPDDNAAKKARHQGSESSGGESEEYEDTDSMSEDDLEPAILSSRRTYSQSSVLGDLNEESLCKQNKRCIGRFFFETGIDFRVVNSLSFQSMMNDIHGPGQAKYKIPSCQELKGWILKDEVKEMHEYVKKIRNSWADTGCSILLDGWIDEKGRNLVSFIADCPQGAIYLHSSDVSAAVNDVNALQLLLDRVICDVGVENVVQIIAFSTTGWVGAVGKQFMDRWKTLFWTVDASHCIELMLDKIASSGEIRGTLEKAKTITKFIHGHVTVLNLLRDYTDGHDLVKPTKIKSAMPFVTLENIILEKRNIKAMFASSAWNNTTWSSRAEGKRVVELVGAFGEGSTTQQRISLSPAMWWSRYGAQYPELQRFATRILSQTCVGASRYRLNRSLAEKLLTIGRDGIEQQLLSDLTFVHYNLQLQQQRSQLGVNYDIVADEIDPTDEWIVVDDTPEIGTENGDSIRKGSRKGAVSGGPSFQVKEEPRVFYIRNECQLDIVSELEDNNSWLEEMSYNEETGSAESCSKSSDFYPYRFQLEQDVHKLQQKLQEEMDLHSVLESAIEKNASELSSPSCLPRHAHELLSHIAVLEGTISKLEQEMVSLHFQLSQERNERRLAEYRLRHSVSPSISPSSSCLQHSNSVLHHSSEDNSYQEPTDQPSESNGESSSAESVREKNSLDMLLHHVGKKISSKTDGKSLQPLPFEKISRGMMPKGLWDHPNRLSEEMVRCMRNIFISLADSAVPSKSSVSKSHSSTLSPRGHLSNSSWWSSSERSMIPSWVQSPQVDIQSNSDVLASENSFDPYRVRGKLSWAEIGNYGLSTEVSWMSVGKQQLEYASGALRKFRTLVEQLAKVNPIHLSCDEKLAFWINLYNALIMHAYLAYGVPRSDLKLFSLMQKAAYTVGGYSFSAAAIEYAILKMKPPLHRPQIALLLALHKLKVSDEQRKSAIDAYEPLVTFALSSGMYSSPVVRIYTANNVREELEEAQLDFIRASVGYGYLTTCHQIKLPLWNNAYHKGGKAFSVPETVAFSPSIRGSVTYSCQTKFRSNDVYISFSSPLGLLIRITQGRPLLICVVYILFIQILVGGYS</sequence>
<dbReference type="Pfam" id="PF14389">
    <property type="entry name" value="Lzipper-MIP1"/>
    <property type="match status" value="1"/>
</dbReference>
<keyword evidence="3" id="KW-0863">Zinc-finger</keyword>
<keyword evidence="5" id="KW-0238">DNA-binding</keyword>
<feature type="coiled-coil region" evidence="7">
    <location>
        <begin position="666"/>
        <end position="700"/>
    </location>
</feature>
<accession>A0ABR2PJD5</accession>
<dbReference type="PANTHER" id="PTHR23054">
    <property type="entry name" value="TERNARY COMPLEX FACTOR MIP1, LEUCINE-ZIPPER-RELATED"/>
    <property type="match status" value="1"/>
</dbReference>
<evidence type="ECO:0000256" key="6">
    <source>
        <dbReference type="ARBA" id="ARBA00023242"/>
    </source>
</evidence>
<dbReference type="Pfam" id="PF04784">
    <property type="entry name" value="DUF547"/>
    <property type="match status" value="1"/>
</dbReference>